<reference evidence="1" key="1">
    <citation type="journal article" date="2025" name="Int. J. Syst. Evol. Microbiol.">
        <title>Streptomyces citrinus sp. nov., with yellow diffusible pigment.</title>
        <authorList>
            <person name="He Y."/>
            <person name="Yang E."/>
            <person name="Xu J."/>
            <person name="Sun Y."/>
            <person name="Sun L."/>
        </authorList>
    </citation>
    <scope>NUCLEOTIDE SEQUENCE</scope>
    <source>
        <strain evidence="1">Q6</strain>
    </source>
</reference>
<evidence type="ECO:0000313" key="2">
    <source>
        <dbReference type="Proteomes" id="UP001432251"/>
    </source>
</evidence>
<sequence length="67" mass="7064">MDDRPAYLKLPGLVRITIEGASPKDVLAVAHELTACHNITGPSTPHPIPGEPGVSIWQYGYAATPDG</sequence>
<dbReference type="Proteomes" id="UP001432251">
    <property type="component" value="Chromosome"/>
</dbReference>
<dbReference type="EMBL" id="CP146022">
    <property type="protein sequence ID" value="WWQ62209.1"/>
    <property type="molecule type" value="Genomic_DNA"/>
</dbReference>
<keyword evidence="2" id="KW-1185">Reference proteome</keyword>
<gene>
    <name evidence="1" type="ORF">V2W30_01705</name>
</gene>
<evidence type="ECO:0000313" key="1">
    <source>
        <dbReference type="EMBL" id="WWQ62209.1"/>
    </source>
</evidence>
<proteinExistence type="predicted"/>
<protein>
    <submittedName>
        <fullName evidence="1">Uncharacterized protein</fullName>
    </submittedName>
</protein>
<name>A0ACD5A5P1_9ACTN</name>
<organism evidence="1 2">
    <name type="scientific">Streptomyces citrinus</name>
    <dbReference type="NCBI Taxonomy" id="3118173"/>
    <lineage>
        <taxon>Bacteria</taxon>
        <taxon>Bacillati</taxon>
        <taxon>Actinomycetota</taxon>
        <taxon>Actinomycetes</taxon>
        <taxon>Kitasatosporales</taxon>
        <taxon>Streptomycetaceae</taxon>
        <taxon>Streptomyces</taxon>
    </lineage>
</organism>
<accession>A0ACD5A5P1</accession>